<dbReference type="Proteomes" id="UP000198775">
    <property type="component" value="Unassembled WGS sequence"/>
</dbReference>
<feature type="compositionally biased region" description="Acidic residues" evidence="1">
    <location>
        <begin position="92"/>
        <end position="103"/>
    </location>
</feature>
<organism evidence="2 3">
    <name type="scientific">Halorientalis persicus</name>
    <dbReference type="NCBI Taxonomy" id="1367881"/>
    <lineage>
        <taxon>Archaea</taxon>
        <taxon>Methanobacteriati</taxon>
        <taxon>Methanobacteriota</taxon>
        <taxon>Stenosarchaea group</taxon>
        <taxon>Halobacteria</taxon>
        <taxon>Halobacteriales</taxon>
        <taxon>Haloarculaceae</taxon>
        <taxon>Halorientalis</taxon>
    </lineage>
</organism>
<dbReference type="InterPro" id="IPR058370">
    <property type="entry name" value="DUF8057"/>
</dbReference>
<evidence type="ECO:0000313" key="3">
    <source>
        <dbReference type="Proteomes" id="UP000198775"/>
    </source>
</evidence>
<gene>
    <name evidence="2" type="ORF">SAMN05216388_1003260</name>
</gene>
<accession>A0A1H8H0P9</accession>
<dbReference type="Pfam" id="PF26244">
    <property type="entry name" value="DUF8057"/>
    <property type="match status" value="1"/>
</dbReference>
<dbReference type="AlphaFoldDB" id="A0A1H8H0P9"/>
<dbReference type="OrthoDB" id="252552at2157"/>
<proteinExistence type="predicted"/>
<keyword evidence="3" id="KW-1185">Reference proteome</keyword>
<dbReference type="RefSeq" id="WP_092658296.1">
    <property type="nucleotide sequence ID" value="NZ_FOCX01000003.1"/>
</dbReference>
<sequence>MSLYEDRFDTDWDHLDRDEAMERAFALGVAASLGHHNEDEYEAVHEAMGTNYDASIVELAYKEGKQKGTERKRAVDNATDTEEIWETVISAELDDVEPADDEDTTSRATDLPSAVSDLPEMTDQPDRDPEQTEFPDFLE</sequence>
<reference evidence="3" key="1">
    <citation type="submission" date="2016-10" db="EMBL/GenBank/DDBJ databases">
        <authorList>
            <person name="Varghese N."/>
            <person name="Submissions S."/>
        </authorList>
    </citation>
    <scope>NUCLEOTIDE SEQUENCE [LARGE SCALE GENOMIC DNA]</scope>
    <source>
        <strain evidence="3">IBRC-M 10043</strain>
    </source>
</reference>
<dbReference type="EMBL" id="FOCX01000003">
    <property type="protein sequence ID" value="SEN49922.1"/>
    <property type="molecule type" value="Genomic_DNA"/>
</dbReference>
<protein>
    <submittedName>
        <fullName evidence="2">Uncharacterized protein</fullName>
    </submittedName>
</protein>
<evidence type="ECO:0000313" key="2">
    <source>
        <dbReference type="EMBL" id="SEN49922.1"/>
    </source>
</evidence>
<feature type="region of interest" description="Disordered" evidence="1">
    <location>
        <begin position="90"/>
        <end position="139"/>
    </location>
</feature>
<evidence type="ECO:0000256" key="1">
    <source>
        <dbReference type="SAM" id="MobiDB-lite"/>
    </source>
</evidence>
<name>A0A1H8H0P9_9EURY</name>